<dbReference type="EMBL" id="OZ021736">
    <property type="protein sequence ID" value="CAK9314508.1"/>
    <property type="molecule type" value="Genomic_DNA"/>
</dbReference>
<reference evidence="1 2" key="1">
    <citation type="submission" date="2024-03" db="EMBL/GenBank/DDBJ databases">
        <authorList>
            <person name="Gkanogiannis A."/>
            <person name="Becerra Lopez-Lavalle L."/>
        </authorList>
    </citation>
    <scope>NUCLEOTIDE SEQUENCE [LARGE SCALE GENOMIC DNA]</scope>
</reference>
<evidence type="ECO:0000313" key="2">
    <source>
        <dbReference type="Proteomes" id="UP001642487"/>
    </source>
</evidence>
<evidence type="ECO:0000313" key="1">
    <source>
        <dbReference type="EMBL" id="CAK9314508.1"/>
    </source>
</evidence>
<protein>
    <submittedName>
        <fullName evidence="1">Uncharacterized protein</fullName>
    </submittedName>
</protein>
<accession>A0ABP0Y235</accession>
<gene>
    <name evidence="1" type="ORF">CITCOLO1_LOCUS6266</name>
</gene>
<dbReference type="Proteomes" id="UP001642487">
    <property type="component" value="Chromosome 2"/>
</dbReference>
<name>A0ABP0Y235_9ROSI</name>
<proteinExistence type="predicted"/>
<keyword evidence="2" id="KW-1185">Reference proteome</keyword>
<organism evidence="1 2">
    <name type="scientific">Citrullus colocynthis</name>
    <name type="common">colocynth</name>
    <dbReference type="NCBI Taxonomy" id="252529"/>
    <lineage>
        <taxon>Eukaryota</taxon>
        <taxon>Viridiplantae</taxon>
        <taxon>Streptophyta</taxon>
        <taxon>Embryophyta</taxon>
        <taxon>Tracheophyta</taxon>
        <taxon>Spermatophyta</taxon>
        <taxon>Magnoliopsida</taxon>
        <taxon>eudicotyledons</taxon>
        <taxon>Gunneridae</taxon>
        <taxon>Pentapetalae</taxon>
        <taxon>rosids</taxon>
        <taxon>fabids</taxon>
        <taxon>Cucurbitales</taxon>
        <taxon>Cucurbitaceae</taxon>
        <taxon>Benincaseae</taxon>
        <taxon>Citrullus</taxon>
    </lineage>
</organism>
<sequence>MENCLVGSHGMAACEELKALLNVPHNQASNLTELSNFTEEDKGLAAERNIYGFSHLGLSCREWRSIHLFGCQDANGNRLGFDDFARKLEVLRSVSLADRSLRQRLWSLDQAKRLVLGPSGPGFTNLGWCGSPRMIANKRGCA</sequence>